<dbReference type="Proteomes" id="UP000516230">
    <property type="component" value="Chromosome"/>
</dbReference>
<evidence type="ECO:0000256" key="1">
    <source>
        <dbReference type="SAM" id="MobiDB-lite"/>
    </source>
</evidence>
<sequence>MRLRNALARTAGTATTTMTTAMTTATMTAMVTAGMLTLPATAADDDRPVDRQGSGDRGVSRPADQQPTCGKESDPEFPIRTRIHGGPATVRPGSGFQGWRLDLTNGTPELCHHIHPVVVLTDRDGTLDAARVAVEFHDADAGRWRPVGLERTGEDELVGAVDDGFQGFVVPAGRTVTVQARLSFAAGTAPGDVTVSTAVVQRKGDDGDWVGESGDWHLRVTGAPSPEPRETDGPARPTGAAEPSGTATAPGTTESPGASRRPASPLPYEPDQLASTGAGTAVRIASAASVVAAGAGIAVLLVRRSRLRRR</sequence>
<proteinExistence type="predicted"/>
<feature type="signal peptide" evidence="3">
    <location>
        <begin position="1"/>
        <end position="42"/>
    </location>
</feature>
<dbReference type="EMBL" id="CP060825">
    <property type="protein sequence ID" value="QNP63472.1"/>
    <property type="molecule type" value="Genomic_DNA"/>
</dbReference>
<organism evidence="4 5">
    <name type="scientific">Streptomyces genisteinicus</name>
    <dbReference type="NCBI Taxonomy" id="2768068"/>
    <lineage>
        <taxon>Bacteria</taxon>
        <taxon>Bacillati</taxon>
        <taxon>Actinomycetota</taxon>
        <taxon>Actinomycetes</taxon>
        <taxon>Kitasatosporales</taxon>
        <taxon>Streptomycetaceae</taxon>
        <taxon>Streptomyces</taxon>
    </lineage>
</organism>
<feature type="compositionally biased region" description="Polar residues" evidence="1">
    <location>
        <begin position="245"/>
        <end position="256"/>
    </location>
</feature>
<feature type="compositionally biased region" description="Basic and acidic residues" evidence="1">
    <location>
        <begin position="44"/>
        <end position="54"/>
    </location>
</feature>
<evidence type="ECO:0000256" key="2">
    <source>
        <dbReference type="SAM" id="Phobius"/>
    </source>
</evidence>
<evidence type="ECO:0000256" key="3">
    <source>
        <dbReference type="SAM" id="SignalP"/>
    </source>
</evidence>
<feature type="region of interest" description="Disordered" evidence="1">
    <location>
        <begin position="204"/>
        <end position="274"/>
    </location>
</feature>
<accession>A0A7H0HSF6</accession>
<evidence type="ECO:0000313" key="5">
    <source>
        <dbReference type="Proteomes" id="UP000516230"/>
    </source>
</evidence>
<keyword evidence="2" id="KW-0812">Transmembrane</keyword>
<dbReference type="KEGG" id="sgj:IAG43_11380"/>
<dbReference type="RefSeq" id="WP_187740632.1">
    <property type="nucleotide sequence ID" value="NZ_CP060825.1"/>
</dbReference>
<dbReference type="AlphaFoldDB" id="A0A7H0HSF6"/>
<protein>
    <recommendedName>
        <fullName evidence="6">Gram-positive cocci surface proteins LPxTG domain-containing protein</fullName>
    </recommendedName>
</protein>
<keyword evidence="2" id="KW-0472">Membrane</keyword>
<keyword evidence="5" id="KW-1185">Reference proteome</keyword>
<feature type="region of interest" description="Disordered" evidence="1">
    <location>
        <begin position="39"/>
        <end position="94"/>
    </location>
</feature>
<keyword evidence="2" id="KW-1133">Transmembrane helix</keyword>
<feature type="chain" id="PRO_5028942616" description="Gram-positive cocci surface proteins LPxTG domain-containing protein" evidence="3">
    <location>
        <begin position="43"/>
        <end position="310"/>
    </location>
</feature>
<gene>
    <name evidence="4" type="ORF">IAG43_11380</name>
</gene>
<reference evidence="4 5" key="1">
    <citation type="submission" date="2020-08" db="EMBL/GenBank/DDBJ databases">
        <title>A novel species.</title>
        <authorList>
            <person name="Gao J."/>
        </authorList>
    </citation>
    <scope>NUCLEOTIDE SEQUENCE [LARGE SCALE GENOMIC DNA]</scope>
    <source>
        <strain evidence="4 5">CRPJ-33</strain>
    </source>
</reference>
<feature type="transmembrane region" description="Helical" evidence="2">
    <location>
        <begin position="281"/>
        <end position="302"/>
    </location>
</feature>
<keyword evidence="3" id="KW-0732">Signal</keyword>
<evidence type="ECO:0008006" key="6">
    <source>
        <dbReference type="Google" id="ProtNLM"/>
    </source>
</evidence>
<evidence type="ECO:0000313" key="4">
    <source>
        <dbReference type="EMBL" id="QNP63472.1"/>
    </source>
</evidence>
<name>A0A7H0HSF6_9ACTN</name>